<dbReference type="InterPro" id="IPR001646">
    <property type="entry name" value="5peptide_repeat"/>
</dbReference>
<gene>
    <name evidence="1" type="ORF">CLEP1334_LOCUS15169</name>
</gene>
<proteinExistence type="predicted"/>
<protein>
    <recommendedName>
        <fullName evidence="2">Pentapeptide repeat-containing protein</fullName>
    </recommendedName>
</protein>
<dbReference type="EMBL" id="HBER01030233">
    <property type="protein sequence ID" value="CAD8539886.1"/>
    <property type="molecule type" value="Transcribed_RNA"/>
</dbReference>
<dbReference type="AlphaFoldDB" id="A0A7S0J3G4"/>
<evidence type="ECO:0008006" key="2">
    <source>
        <dbReference type="Google" id="ProtNLM"/>
    </source>
</evidence>
<sequence length="122" mass="12835">MSELITCAVFDGANLISADFTAASGESVSFRNAVADGMAMSEANCPSADFSGASLMGFTAERAEFIGAKFNRAKLEGGVMTEANIDRADFTGATMLHTVNFDFAHMLQTAVGMNLRVPPNGR</sequence>
<organism evidence="1">
    <name type="scientific">Calcidiscus leptoporus</name>
    <dbReference type="NCBI Taxonomy" id="127549"/>
    <lineage>
        <taxon>Eukaryota</taxon>
        <taxon>Haptista</taxon>
        <taxon>Haptophyta</taxon>
        <taxon>Prymnesiophyceae</taxon>
        <taxon>Coccolithales</taxon>
        <taxon>Calcidiscaceae</taxon>
        <taxon>Calcidiscus</taxon>
    </lineage>
</organism>
<dbReference type="PANTHER" id="PTHR14136">
    <property type="entry name" value="BTB_POZ DOMAIN-CONTAINING PROTEIN KCTD9"/>
    <property type="match status" value="1"/>
</dbReference>
<reference evidence="1" key="1">
    <citation type="submission" date="2021-01" db="EMBL/GenBank/DDBJ databases">
        <authorList>
            <person name="Corre E."/>
            <person name="Pelletier E."/>
            <person name="Niang G."/>
            <person name="Scheremetjew M."/>
            <person name="Finn R."/>
            <person name="Kale V."/>
            <person name="Holt S."/>
            <person name="Cochrane G."/>
            <person name="Meng A."/>
            <person name="Brown T."/>
            <person name="Cohen L."/>
        </authorList>
    </citation>
    <scope>NUCLEOTIDE SEQUENCE</scope>
    <source>
        <strain evidence="1">RCC1130</strain>
    </source>
</reference>
<dbReference type="SUPFAM" id="SSF141571">
    <property type="entry name" value="Pentapeptide repeat-like"/>
    <property type="match status" value="1"/>
</dbReference>
<dbReference type="PANTHER" id="PTHR14136:SF17">
    <property type="entry name" value="BTB_POZ DOMAIN-CONTAINING PROTEIN KCTD9"/>
    <property type="match status" value="1"/>
</dbReference>
<dbReference type="Pfam" id="PF13576">
    <property type="entry name" value="Pentapeptide_3"/>
    <property type="match status" value="1"/>
</dbReference>
<dbReference type="Gene3D" id="2.160.20.80">
    <property type="entry name" value="E3 ubiquitin-protein ligase SopA"/>
    <property type="match status" value="1"/>
</dbReference>
<accession>A0A7S0J3G4</accession>
<dbReference type="InterPro" id="IPR051082">
    <property type="entry name" value="Pentapeptide-BTB/POZ_domain"/>
</dbReference>
<name>A0A7S0J3G4_9EUKA</name>
<evidence type="ECO:0000313" key="1">
    <source>
        <dbReference type="EMBL" id="CAD8539886.1"/>
    </source>
</evidence>